<dbReference type="AlphaFoldDB" id="A0AAD7VIJ3"/>
<evidence type="ECO:0000313" key="1">
    <source>
        <dbReference type="EMBL" id="KAJ7976810.1"/>
    </source>
</evidence>
<proteinExistence type="predicted"/>
<reference evidence="1" key="1">
    <citation type="journal article" date="2023" name="Science">
        <title>Elucidation of the pathway for biosynthesis of saponin adjuvants from the soapbark tree.</title>
        <authorList>
            <person name="Reed J."/>
            <person name="Orme A."/>
            <person name="El-Demerdash A."/>
            <person name="Owen C."/>
            <person name="Martin L.B.B."/>
            <person name="Misra R.C."/>
            <person name="Kikuchi S."/>
            <person name="Rejzek M."/>
            <person name="Martin A.C."/>
            <person name="Harkess A."/>
            <person name="Leebens-Mack J."/>
            <person name="Louveau T."/>
            <person name="Stephenson M.J."/>
            <person name="Osbourn A."/>
        </authorList>
    </citation>
    <scope>NUCLEOTIDE SEQUENCE</scope>
    <source>
        <strain evidence="1">S10</strain>
    </source>
</reference>
<name>A0AAD7VIJ3_QUISA</name>
<sequence length="541" mass="59451">MEAEAGEEGLLWKSESIVSVTLARAMSTLLNARPKQLQDAISRLSFPPPPPPGNKTFTWFFGGISLVFAQFTFHGIKERYDDLLRILSTCFPLLARIVCKGSTLQAGFELPSCLSVSAADCFLAPTEALTKAEVLQNRLKSNSKAPNQSITLAPGAVGDKKVIPASKSSEISRIKKGLLSRAAFGETHLFSAKAPCCFNYALRWSRKSRLLHAKGLEQVLKWLQEINEHYGHAKDETDSKIVKSGMLLLSSCWKHYSTLLHLEDHKFSQQYKELLDHYLSGIQYFADNLAGGHADNKDNGVETRKFFVNCLCLLLGSLNSKKYESTVSEYGMQLSRILLPQLHCADEGLIVGDVSMIKTIIMNPNCSAGSGLADTAQVDAVISFLLHLLDERDGTARAVVLLIAEYCSMRKDDQCLKDVLKRLSSGNVIQRRNAIDVISELIHISSDSADVSPHLPWNDCSCSYNPSLVLPGPVGLIYSTDGSVQSSAGDAMIQVLKYHNLKADVICMLLDNLSNLSQSLDSQKTTRDKGGSELEVIKYSD</sequence>
<dbReference type="InterPro" id="IPR016024">
    <property type="entry name" value="ARM-type_fold"/>
</dbReference>
<dbReference type="PANTHER" id="PTHR37743:SF1">
    <property type="entry name" value="ARM REPEAT SUPERFAMILY PROTEIN"/>
    <property type="match status" value="1"/>
</dbReference>
<gene>
    <name evidence="1" type="ORF">O6P43_006535</name>
</gene>
<dbReference type="SUPFAM" id="SSF48371">
    <property type="entry name" value="ARM repeat"/>
    <property type="match status" value="1"/>
</dbReference>
<dbReference type="EMBL" id="JARAOO010000003">
    <property type="protein sequence ID" value="KAJ7976810.1"/>
    <property type="molecule type" value="Genomic_DNA"/>
</dbReference>
<protein>
    <submittedName>
        <fullName evidence="1">ARM repeat superfamily protein</fullName>
    </submittedName>
</protein>
<organism evidence="1 2">
    <name type="scientific">Quillaja saponaria</name>
    <name type="common">Soap bark tree</name>
    <dbReference type="NCBI Taxonomy" id="32244"/>
    <lineage>
        <taxon>Eukaryota</taxon>
        <taxon>Viridiplantae</taxon>
        <taxon>Streptophyta</taxon>
        <taxon>Embryophyta</taxon>
        <taxon>Tracheophyta</taxon>
        <taxon>Spermatophyta</taxon>
        <taxon>Magnoliopsida</taxon>
        <taxon>eudicotyledons</taxon>
        <taxon>Gunneridae</taxon>
        <taxon>Pentapetalae</taxon>
        <taxon>rosids</taxon>
        <taxon>fabids</taxon>
        <taxon>Fabales</taxon>
        <taxon>Quillajaceae</taxon>
        <taxon>Quillaja</taxon>
    </lineage>
</organism>
<evidence type="ECO:0000313" key="2">
    <source>
        <dbReference type="Proteomes" id="UP001163823"/>
    </source>
</evidence>
<dbReference type="PANTHER" id="PTHR37743">
    <property type="entry name" value="ARM REPEAT SUPERFAMILY PROTEIN"/>
    <property type="match status" value="1"/>
</dbReference>
<accession>A0AAD7VIJ3</accession>
<dbReference type="KEGG" id="qsa:O6P43_006535"/>
<keyword evidence="2" id="KW-1185">Reference proteome</keyword>
<dbReference type="Proteomes" id="UP001163823">
    <property type="component" value="Chromosome 3"/>
</dbReference>
<comment type="caution">
    <text evidence="1">The sequence shown here is derived from an EMBL/GenBank/DDBJ whole genome shotgun (WGS) entry which is preliminary data.</text>
</comment>